<evidence type="ECO:0000256" key="3">
    <source>
        <dbReference type="ARBA" id="ARBA00022448"/>
    </source>
</evidence>
<dbReference type="Gene3D" id="3.40.190.10">
    <property type="entry name" value="Periplasmic binding protein-like II"/>
    <property type="match status" value="1"/>
</dbReference>
<evidence type="ECO:0000256" key="4">
    <source>
        <dbReference type="ARBA" id="ARBA00022729"/>
    </source>
</evidence>
<protein>
    <submittedName>
        <fullName evidence="7">ABC transporter substrate-binding protein</fullName>
    </submittedName>
</protein>
<dbReference type="PANTHER" id="PTHR30290:SF10">
    <property type="entry name" value="PERIPLASMIC OLIGOPEPTIDE-BINDING PROTEIN-RELATED"/>
    <property type="match status" value="1"/>
</dbReference>
<evidence type="ECO:0000256" key="1">
    <source>
        <dbReference type="ARBA" id="ARBA00004196"/>
    </source>
</evidence>
<dbReference type="CDD" id="cd08503">
    <property type="entry name" value="PBP2_NikA_DppA_OppA_like_17"/>
    <property type="match status" value="1"/>
</dbReference>
<comment type="similarity">
    <text evidence="2">Belongs to the bacterial solute-binding protein 5 family.</text>
</comment>
<evidence type="ECO:0000259" key="6">
    <source>
        <dbReference type="Pfam" id="PF00496"/>
    </source>
</evidence>
<evidence type="ECO:0000256" key="2">
    <source>
        <dbReference type="ARBA" id="ARBA00005695"/>
    </source>
</evidence>
<feature type="signal peptide" evidence="5">
    <location>
        <begin position="1"/>
        <end position="31"/>
    </location>
</feature>
<dbReference type="PROSITE" id="PS51318">
    <property type="entry name" value="TAT"/>
    <property type="match status" value="1"/>
</dbReference>
<sequence length="525" mass="56115">MDSRIEAPTGWLSRRTLLAGSALLLAPAVLAACGVSPSSSTTGAATGAARQGGTLRIARPPASKAETLDPASSLSAYEYLGALYNRLVKLSAKGEILPDLAESWTLSADAMSWTFVLRKGVTWHDGKPFTAQDVIFSIQHILDPATKSPQAGVLSPFVDGNSIKSPDATTVVFALKSPNAEFASLLTGYNCYIIPAGSAATIGASGIGTGPFKLKSFTAAGPGSIVRNPNYFGDKPALDGIEFSSIADTQARVNALLAGQVDLVAQTNLDFATAKTVSASSVATVSSVKNAQWYPVPMLNTSPEFKDPDIRRAFAHAYNPDDVFKLAVQGNGTVAHNNPVPPSEAYYLDYGLGYDPDKSKALLKAKGFDHFDVPIYTSSYDPVLSPLALALQSSMKAANINLAVTNSPADSYFTDVWMKKPLMTTYWYTGRPIDQLLNQIFRTGSSYNETAYSNATFDQTLDAARATVDAAKRKTLYQDAQKILIDDGGSLTPFFSDRITGLSKKVVNYSEHGFEFDYINIGLRA</sequence>
<reference evidence="7 8" key="1">
    <citation type="submission" date="2024-09" db="EMBL/GenBank/DDBJ databases">
        <authorList>
            <person name="Sun Q."/>
            <person name="Mori K."/>
        </authorList>
    </citation>
    <scope>NUCLEOTIDE SEQUENCE [LARGE SCALE GENOMIC DNA]</scope>
    <source>
        <strain evidence="7 8">JCM 1334</strain>
    </source>
</reference>
<evidence type="ECO:0000313" key="7">
    <source>
        <dbReference type="EMBL" id="MFB9818488.1"/>
    </source>
</evidence>
<dbReference type="InterPro" id="IPR030678">
    <property type="entry name" value="Peptide/Ni-bd"/>
</dbReference>
<accession>A0ABV5XUQ8</accession>
<evidence type="ECO:0000313" key="8">
    <source>
        <dbReference type="Proteomes" id="UP001589702"/>
    </source>
</evidence>
<dbReference type="Gene3D" id="3.90.76.10">
    <property type="entry name" value="Dipeptide-binding Protein, Domain 1"/>
    <property type="match status" value="1"/>
</dbReference>
<proteinExistence type="inferred from homology"/>
<organism evidence="7 8">
    <name type="scientific">Arthrobacter ramosus</name>
    <dbReference type="NCBI Taxonomy" id="1672"/>
    <lineage>
        <taxon>Bacteria</taxon>
        <taxon>Bacillati</taxon>
        <taxon>Actinomycetota</taxon>
        <taxon>Actinomycetes</taxon>
        <taxon>Micrococcales</taxon>
        <taxon>Micrococcaceae</taxon>
        <taxon>Arthrobacter</taxon>
    </lineage>
</organism>
<dbReference type="Gene3D" id="3.10.105.10">
    <property type="entry name" value="Dipeptide-binding Protein, Domain 3"/>
    <property type="match status" value="1"/>
</dbReference>
<name>A0ABV5XUQ8_ARTRM</name>
<gene>
    <name evidence="7" type="ORF">ACFFP1_03125</name>
</gene>
<dbReference type="PIRSF" id="PIRSF002741">
    <property type="entry name" value="MppA"/>
    <property type="match status" value="1"/>
</dbReference>
<dbReference type="InterPro" id="IPR006311">
    <property type="entry name" value="TAT_signal"/>
</dbReference>
<keyword evidence="3" id="KW-0813">Transport</keyword>
<dbReference type="InterPro" id="IPR039424">
    <property type="entry name" value="SBP_5"/>
</dbReference>
<evidence type="ECO:0000256" key="5">
    <source>
        <dbReference type="SAM" id="SignalP"/>
    </source>
</evidence>
<dbReference type="Pfam" id="PF00496">
    <property type="entry name" value="SBP_bac_5"/>
    <property type="match status" value="1"/>
</dbReference>
<dbReference type="RefSeq" id="WP_234748818.1">
    <property type="nucleotide sequence ID" value="NZ_BAAAWN010000001.1"/>
</dbReference>
<dbReference type="PROSITE" id="PS51257">
    <property type="entry name" value="PROKAR_LIPOPROTEIN"/>
    <property type="match status" value="1"/>
</dbReference>
<keyword evidence="8" id="KW-1185">Reference proteome</keyword>
<keyword evidence="4 5" id="KW-0732">Signal</keyword>
<feature type="chain" id="PRO_5045965670" evidence="5">
    <location>
        <begin position="32"/>
        <end position="525"/>
    </location>
</feature>
<dbReference type="Proteomes" id="UP001589702">
    <property type="component" value="Unassembled WGS sequence"/>
</dbReference>
<comment type="caution">
    <text evidence="7">The sequence shown here is derived from an EMBL/GenBank/DDBJ whole genome shotgun (WGS) entry which is preliminary data.</text>
</comment>
<feature type="domain" description="Solute-binding protein family 5" evidence="6">
    <location>
        <begin position="95"/>
        <end position="432"/>
    </location>
</feature>
<dbReference type="PANTHER" id="PTHR30290">
    <property type="entry name" value="PERIPLASMIC BINDING COMPONENT OF ABC TRANSPORTER"/>
    <property type="match status" value="1"/>
</dbReference>
<dbReference type="SUPFAM" id="SSF53850">
    <property type="entry name" value="Periplasmic binding protein-like II"/>
    <property type="match status" value="1"/>
</dbReference>
<comment type="subcellular location">
    <subcellularLocation>
        <location evidence="1">Cell envelope</location>
    </subcellularLocation>
</comment>
<dbReference type="EMBL" id="JBHMBC010000007">
    <property type="protein sequence ID" value="MFB9818488.1"/>
    <property type="molecule type" value="Genomic_DNA"/>
</dbReference>
<dbReference type="InterPro" id="IPR000914">
    <property type="entry name" value="SBP_5_dom"/>
</dbReference>